<evidence type="ECO:0000256" key="4">
    <source>
        <dbReference type="ARBA" id="ARBA00022737"/>
    </source>
</evidence>
<sequence>MNATTGCAIGRSLTAPLYSPPQSTLSPCFIAAWGIVVTAALGLVVALQLVSQLWFNHYGPYKIKYGFGHPLAKRSVGFRQLVKLNSVALNVILWAILAANPHGEGAQRYLPWVVIVVQLVAVVPLHVIEPTRVVVASASLLVFWLWHSAYAIGLVLQDNLTKHPVIDFRGTDAQWKSVVLAAEIVLAINSVLVFSLETFVYSPSRELRDYYEVNGWDIDAVHNLFSRLVFQFIQPTISDVYRTNSIDLKQVQPVEISYKNEVLQDDFDRVWTPKRKLGAVLFQLYWWRGLVAITFDFTDMALGIAQSFLLQRLILFFTVYNPKTSPKIEGFAICTAIFACSVAKFISFNQFFVQVFDIWYSIQSQLSSTVYRKSLRLSKASRKEKTNGDIVNILSSDVQSVAGSSSNLIDIIITPVRLIAALAALIHVLGVSTFAGLVIGCILLPLNSMVTMRIQKYYKQSQKVKDSRVRLTSEILSTIKSIKLYAWEKPLLQRLFGIRNDQELTLLRKMGLLNAVSMFCWSCVPFAIQCFSLVVFTYIGKVPLTPAVVFPALSLFGVLSDPFVMVPYLFTGVIQNNVSLGRLRELLTMEEANTTQVERPTAIVKEGEAAVVVDQATFAYGDGTDDLALKDITFSANKGQLTCIVGAVGAGKSSLIKAVLGQLPVTKARKVSVTGSVAYAAQDPWIMNATIKENILFGRRFHRNYYNMVCSACQLEADFGVLPDGDATVVGEKGISLSGGQKARISLARAVYSKADVILLDDVLSAVDVHVGKAISDQVLSRDGLLSSKTVIMATNAISVLPLAAQIYLVEGGEIKQSGSYDDVKDNGKLADLIKEFGKQEKQKAAEAEVQSKVQEVKDIRELERAADDGAETGSVVSYVGDDLDRQRDPDLRRQSTRASYVSYSHDYENDEDTNTQSAEARRTGNNEEVGAKGSVKLSVYLEYFKACNFGYLIFYVLSYGTHVVLNLLSQYTLKYWSERNLDAGHNVNAVFYVSLYAIFGIVAAVCTLLGAFIIWTYCTVKGSRYFHDKMAWSVIKSPMTFFDTTPIGRVLNRFSEDIGVIDSQIMWTCMGIVDFSLEALGLLAVVVYNLPAMLIVILALFYVYNLVRRYYIPSSRELKRLSSARKSPIYAQLQESLNGIDTITAYSQINRFLYKNRENLDTLVKVQFSNAYCNRWLSMRLQMISAVIIYCTTVFIWLSLGTAHEFSPGLVGFVMLNAMGVTWTLNSIIRFWANLENQAVAVERVVEYCNLPTEGQNPDDIVVATPPASWPAGGAIEFVDYSCKYRDNLDPVLKDINVKIPAEAKVGIVGRTGAGKSTLTMALFRMIEPATGHITIDGINTSDLSLYELRHHLNIIPQDANTVEGTVRENLDPLGIHDDEELWAVLAMAHLKDHVEQMKTKTGQTEESKDTPGTDSENSSDDDAPTTEWNYGLDAQIFEGGSNLSGGQRQLMSLARALLNKSKVLVLDEATAAVDMATDKIIQQTIREQFKDRTILTIAHRLDTVMDCDYIMVLSKGELVEFASPKELLANDQSVFYSMVKEHDG</sequence>
<feature type="transmembrane region" description="Helical" evidence="10">
    <location>
        <begin position="30"/>
        <end position="55"/>
    </location>
</feature>
<organism evidence="13 14">
    <name type="scientific">Diutina rugosa</name>
    <name type="common">Yeast</name>
    <name type="synonym">Candida rugosa</name>
    <dbReference type="NCBI Taxonomy" id="5481"/>
    <lineage>
        <taxon>Eukaryota</taxon>
        <taxon>Fungi</taxon>
        <taxon>Dikarya</taxon>
        <taxon>Ascomycota</taxon>
        <taxon>Saccharomycotina</taxon>
        <taxon>Pichiomycetes</taxon>
        <taxon>Debaryomycetaceae</taxon>
        <taxon>Diutina</taxon>
    </lineage>
</organism>
<feature type="transmembrane region" description="Helical" evidence="10">
    <location>
        <begin position="135"/>
        <end position="157"/>
    </location>
</feature>
<feature type="transmembrane region" description="Helical" evidence="10">
    <location>
        <begin position="109"/>
        <end position="128"/>
    </location>
</feature>
<dbReference type="PANTHER" id="PTHR24223:SF443">
    <property type="entry name" value="MULTIDRUG-RESISTANCE LIKE PROTEIN 1, ISOFORM I"/>
    <property type="match status" value="1"/>
</dbReference>
<keyword evidence="6" id="KW-0067">ATP-binding</keyword>
<comment type="caution">
    <text evidence="13">The sequence shown here is derived from an EMBL/GenBank/DDBJ whole genome shotgun (WGS) entry which is preliminary data.</text>
</comment>
<dbReference type="OrthoDB" id="6500128at2759"/>
<dbReference type="FunFam" id="3.40.50.300:FF:000997">
    <property type="entry name" value="Multidrug resistance-associated protein 1"/>
    <property type="match status" value="1"/>
</dbReference>
<evidence type="ECO:0000256" key="2">
    <source>
        <dbReference type="ARBA" id="ARBA00022448"/>
    </source>
</evidence>
<dbReference type="RefSeq" id="XP_034011536.1">
    <property type="nucleotide sequence ID" value="XM_034156489.1"/>
</dbReference>
<evidence type="ECO:0000256" key="8">
    <source>
        <dbReference type="ARBA" id="ARBA00023136"/>
    </source>
</evidence>
<dbReference type="OMA" id="ILISMEN"/>
<feature type="transmembrane region" description="Helical" evidence="10">
    <location>
        <begin position="1182"/>
        <end position="1201"/>
    </location>
</feature>
<dbReference type="PROSITE" id="PS50929">
    <property type="entry name" value="ABC_TM1F"/>
    <property type="match status" value="2"/>
</dbReference>
<keyword evidence="3 10" id="KW-0812">Transmembrane</keyword>
<dbReference type="GO" id="GO:0005524">
    <property type="term" value="F:ATP binding"/>
    <property type="evidence" value="ECO:0007669"/>
    <property type="project" value="UniProtKB-KW"/>
</dbReference>
<feature type="domain" description="ABC transporter" evidence="11">
    <location>
        <begin position="1277"/>
        <end position="1542"/>
    </location>
</feature>
<feature type="transmembrane region" description="Helical" evidence="10">
    <location>
        <begin position="418"/>
        <end position="446"/>
    </location>
</feature>
<feature type="domain" description="ABC transmembrane type-1" evidence="12">
    <location>
        <begin position="301"/>
        <end position="575"/>
    </location>
</feature>
<feature type="domain" description="ABC transporter" evidence="11">
    <location>
        <begin position="611"/>
        <end position="837"/>
    </location>
</feature>
<evidence type="ECO:0000256" key="7">
    <source>
        <dbReference type="ARBA" id="ARBA00022989"/>
    </source>
</evidence>
<feature type="transmembrane region" description="Helical" evidence="10">
    <location>
        <begin position="76"/>
        <end position="97"/>
    </location>
</feature>
<dbReference type="GO" id="GO:0140359">
    <property type="term" value="F:ABC-type transporter activity"/>
    <property type="evidence" value="ECO:0007669"/>
    <property type="project" value="InterPro"/>
</dbReference>
<feature type="transmembrane region" description="Helical" evidence="10">
    <location>
        <begin position="277"/>
        <end position="295"/>
    </location>
</feature>
<dbReference type="SUPFAM" id="SSF52540">
    <property type="entry name" value="P-loop containing nucleoside triphosphate hydrolases"/>
    <property type="match status" value="2"/>
</dbReference>
<evidence type="ECO:0000259" key="11">
    <source>
        <dbReference type="PROSITE" id="PS50893"/>
    </source>
</evidence>
<evidence type="ECO:0000256" key="5">
    <source>
        <dbReference type="ARBA" id="ARBA00022741"/>
    </source>
</evidence>
<evidence type="ECO:0000256" key="10">
    <source>
        <dbReference type="SAM" id="Phobius"/>
    </source>
</evidence>
<reference evidence="13 14" key="1">
    <citation type="submission" date="2019-07" db="EMBL/GenBank/DDBJ databases">
        <title>Genome assembly of two rare yeast pathogens: Diutina rugosa and Trichomonascus ciferrii.</title>
        <authorList>
            <person name="Mixao V."/>
            <person name="Saus E."/>
            <person name="Hansen A."/>
            <person name="Lass-Flor C."/>
            <person name="Gabaldon T."/>
        </authorList>
    </citation>
    <scope>NUCLEOTIDE SEQUENCE [LARGE SCALE GENOMIC DNA]</scope>
    <source>
        <strain evidence="13 14">CBS 613</strain>
    </source>
</reference>
<dbReference type="InterPro" id="IPR003439">
    <property type="entry name" value="ABC_transporter-like_ATP-bd"/>
</dbReference>
<comment type="subcellular location">
    <subcellularLocation>
        <location evidence="1">Vacuole membrane</location>
        <topology evidence="1">Multi-pass membrane protein</topology>
    </subcellularLocation>
</comment>
<feature type="compositionally biased region" description="Basic and acidic residues" evidence="9">
    <location>
        <begin position="1398"/>
        <end position="1413"/>
    </location>
</feature>
<dbReference type="InterPro" id="IPR050173">
    <property type="entry name" value="ABC_transporter_C-like"/>
</dbReference>
<feature type="transmembrane region" description="Helical" evidence="10">
    <location>
        <begin position="177"/>
        <end position="201"/>
    </location>
</feature>
<dbReference type="InterPro" id="IPR017871">
    <property type="entry name" value="ABC_transporter-like_CS"/>
</dbReference>
<evidence type="ECO:0000259" key="12">
    <source>
        <dbReference type="PROSITE" id="PS50929"/>
    </source>
</evidence>
<dbReference type="GO" id="GO:0016887">
    <property type="term" value="F:ATP hydrolysis activity"/>
    <property type="evidence" value="ECO:0007669"/>
    <property type="project" value="InterPro"/>
</dbReference>
<dbReference type="InterPro" id="IPR044726">
    <property type="entry name" value="ABCC_6TM_D2"/>
</dbReference>
<dbReference type="PROSITE" id="PS00211">
    <property type="entry name" value="ABC_TRANSPORTER_1"/>
    <property type="match status" value="2"/>
</dbReference>
<feature type="region of interest" description="Disordered" evidence="9">
    <location>
        <begin position="880"/>
        <end position="926"/>
    </location>
</feature>
<dbReference type="InterPro" id="IPR044746">
    <property type="entry name" value="ABCC_6TM_D1"/>
</dbReference>
<dbReference type="FunFam" id="3.40.50.300:FF:000565">
    <property type="entry name" value="ABC bile acid transporter"/>
    <property type="match status" value="1"/>
</dbReference>
<dbReference type="PROSITE" id="PS50893">
    <property type="entry name" value="ABC_TRANSPORTER_2"/>
    <property type="match status" value="2"/>
</dbReference>
<gene>
    <name evidence="13" type="ORF">DIURU_003699</name>
</gene>
<name>A0A642UPL0_DIURU</name>
<dbReference type="Gene3D" id="1.20.1560.10">
    <property type="entry name" value="ABC transporter type 1, transmembrane domain"/>
    <property type="match status" value="2"/>
</dbReference>
<dbReference type="GO" id="GO:0000329">
    <property type="term" value="C:fungal-type vacuole membrane"/>
    <property type="evidence" value="ECO:0007669"/>
    <property type="project" value="UniProtKB-ARBA"/>
</dbReference>
<keyword evidence="4" id="KW-0677">Repeat</keyword>
<dbReference type="CDD" id="cd18580">
    <property type="entry name" value="ABC_6TM_ABCC_D2"/>
    <property type="match status" value="1"/>
</dbReference>
<feature type="transmembrane region" description="Helical" evidence="10">
    <location>
        <begin position="950"/>
        <end position="970"/>
    </location>
</feature>
<keyword evidence="14" id="KW-1185">Reference proteome</keyword>
<dbReference type="CDD" id="cd18579">
    <property type="entry name" value="ABC_6TM_ABCC_D1"/>
    <property type="match status" value="1"/>
</dbReference>
<dbReference type="InterPro" id="IPR036640">
    <property type="entry name" value="ABC1_TM_sf"/>
</dbReference>
<dbReference type="SMART" id="SM00382">
    <property type="entry name" value="AAA"/>
    <property type="match status" value="2"/>
</dbReference>
<dbReference type="VEuPathDB" id="FungiDB:DIURU_003699"/>
<keyword evidence="7 10" id="KW-1133">Transmembrane helix</keyword>
<dbReference type="InterPro" id="IPR011527">
    <property type="entry name" value="ABC1_TM_dom"/>
</dbReference>
<dbReference type="EMBL" id="SWFT01000107">
    <property type="protein sequence ID" value="KAA8900717.1"/>
    <property type="molecule type" value="Genomic_DNA"/>
</dbReference>
<dbReference type="Pfam" id="PF00664">
    <property type="entry name" value="ABC_membrane"/>
    <property type="match status" value="2"/>
</dbReference>
<dbReference type="SUPFAM" id="SSF90123">
    <property type="entry name" value="ABC transporter transmembrane region"/>
    <property type="match status" value="2"/>
</dbReference>
<evidence type="ECO:0000313" key="13">
    <source>
        <dbReference type="EMBL" id="KAA8900717.1"/>
    </source>
</evidence>
<feature type="transmembrane region" description="Helical" evidence="10">
    <location>
        <begin position="1207"/>
        <end position="1226"/>
    </location>
</feature>
<keyword evidence="2" id="KW-0813">Transport</keyword>
<evidence type="ECO:0000256" key="9">
    <source>
        <dbReference type="SAM" id="MobiDB-lite"/>
    </source>
</evidence>
<evidence type="ECO:0000256" key="6">
    <source>
        <dbReference type="ARBA" id="ARBA00022840"/>
    </source>
</evidence>
<dbReference type="GeneID" id="54782350"/>
<evidence type="ECO:0000256" key="3">
    <source>
        <dbReference type="ARBA" id="ARBA00022692"/>
    </source>
</evidence>
<feature type="transmembrane region" description="Helical" evidence="10">
    <location>
        <begin position="552"/>
        <end position="574"/>
    </location>
</feature>
<dbReference type="CDD" id="cd03250">
    <property type="entry name" value="ABCC_MRP_domain1"/>
    <property type="match status" value="1"/>
</dbReference>
<feature type="region of interest" description="Disordered" evidence="9">
    <location>
        <begin position="1398"/>
        <end position="1427"/>
    </location>
</feature>
<dbReference type="FunFam" id="1.20.1560.10:FF:000013">
    <property type="entry name" value="ABC transporter C family member 2"/>
    <property type="match status" value="1"/>
</dbReference>
<keyword evidence="5" id="KW-0547">Nucleotide-binding</keyword>
<dbReference type="Pfam" id="PF00005">
    <property type="entry name" value="ABC_tran"/>
    <property type="match status" value="2"/>
</dbReference>
<feature type="compositionally biased region" description="Basic and acidic residues" evidence="9">
    <location>
        <begin position="883"/>
        <end position="894"/>
    </location>
</feature>
<dbReference type="PANTHER" id="PTHR24223">
    <property type="entry name" value="ATP-BINDING CASSETTE SUB-FAMILY C"/>
    <property type="match status" value="1"/>
</dbReference>
<proteinExistence type="predicted"/>
<dbReference type="Proteomes" id="UP000449547">
    <property type="component" value="Unassembled WGS sequence"/>
</dbReference>
<evidence type="ECO:0000313" key="14">
    <source>
        <dbReference type="Proteomes" id="UP000449547"/>
    </source>
</evidence>
<dbReference type="InterPro" id="IPR003593">
    <property type="entry name" value="AAA+_ATPase"/>
</dbReference>
<feature type="transmembrane region" description="Helical" evidence="10">
    <location>
        <begin position="990"/>
        <end position="1021"/>
    </location>
</feature>
<dbReference type="Gene3D" id="3.40.50.300">
    <property type="entry name" value="P-loop containing nucleotide triphosphate hydrolases"/>
    <property type="match status" value="2"/>
</dbReference>
<feature type="transmembrane region" description="Helical" evidence="10">
    <location>
        <begin position="518"/>
        <end position="540"/>
    </location>
</feature>
<dbReference type="CDD" id="cd03244">
    <property type="entry name" value="ABCC_MRP_domain2"/>
    <property type="match status" value="1"/>
</dbReference>
<feature type="domain" description="ABC transmembrane type-1" evidence="12">
    <location>
        <begin position="964"/>
        <end position="1238"/>
    </location>
</feature>
<accession>A0A642UPL0</accession>
<keyword evidence="8 10" id="KW-0472">Membrane</keyword>
<dbReference type="InterPro" id="IPR027417">
    <property type="entry name" value="P-loop_NTPase"/>
</dbReference>
<protein>
    <submittedName>
        <fullName evidence="13">Uncharacterized protein</fullName>
    </submittedName>
</protein>
<evidence type="ECO:0000256" key="1">
    <source>
        <dbReference type="ARBA" id="ARBA00004128"/>
    </source>
</evidence>